<dbReference type="InterPro" id="IPR050266">
    <property type="entry name" value="AB_hydrolase_sf"/>
</dbReference>
<organism evidence="3 4">
    <name type="scientific">Nocardia uniformis</name>
    <dbReference type="NCBI Taxonomy" id="53432"/>
    <lineage>
        <taxon>Bacteria</taxon>
        <taxon>Bacillati</taxon>
        <taxon>Actinomycetota</taxon>
        <taxon>Actinomycetes</taxon>
        <taxon>Mycobacteriales</taxon>
        <taxon>Nocardiaceae</taxon>
        <taxon>Nocardia</taxon>
    </lineage>
</organism>
<sequence length="295" mass="32387">MKGRPVAKIGRFKSDKARAAYMSAYDDMAALSPIPYTGRDAETCFGTTHVHTFGSGSGTPLVLLHPLGGNGLCWYPVIEELCRDRVVYAPDTIGTAGRSVQTAPITEQAQFGVWLDEVLAGLGADRAHVLGFSDGGWHAAMAGFHQPKRLASLTVIEPGGVIVKLRWSALFQIMRFAIMPSKKNMTRMNEWVMPGVPISEVEMRAAKASLGYQRHLPWGTVFEDTDLQSITIPSLWIFGGESEIVYPAEAAGQRVRAHVPQAEVEVYPGLGHGLFFANADRVVPRVQDFLRRHDR</sequence>
<accession>A0A849C2W4</accession>
<evidence type="ECO:0000313" key="3">
    <source>
        <dbReference type="EMBL" id="NNH70655.1"/>
    </source>
</evidence>
<name>A0A849C2W4_9NOCA</name>
<dbReference type="RefSeq" id="WP_169815082.1">
    <property type="nucleotide sequence ID" value="NZ_JABELX010000004.1"/>
</dbReference>
<evidence type="ECO:0000256" key="1">
    <source>
        <dbReference type="ARBA" id="ARBA00022801"/>
    </source>
</evidence>
<feature type="domain" description="AB hydrolase-1" evidence="2">
    <location>
        <begin position="61"/>
        <end position="283"/>
    </location>
</feature>
<protein>
    <submittedName>
        <fullName evidence="3">Alpha/beta hydrolase</fullName>
    </submittedName>
</protein>
<keyword evidence="4" id="KW-1185">Reference proteome</keyword>
<keyword evidence="1 3" id="KW-0378">Hydrolase</keyword>
<dbReference type="Proteomes" id="UP000586827">
    <property type="component" value="Unassembled WGS sequence"/>
</dbReference>
<comment type="caution">
    <text evidence="3">The sequence shown here is derived from an EMBL/GenBank/DDBJ whole genome shotgun (WGS) entry which is preliminary data.</text>
</comment>
<proteinExistence type="predicted"/>
<dbReference type="SUPFAM" id="SSF53474">
    <property type="entry name" value="alpha/beta-Hydrolases"/>
    <property type="match status" value="1"/>
</dbReference>
<evidence type="ECO:0000313" key="4">
    <source>
        <dbReference type="Proteomes" id="UP000586827"/>
    </source>
</evidence>
<dbReference type="Gene3D" id="3.40.50.1820">
    <property type="entry name" value="alpha/beta hydrolase"/>
    <property type="match status" value="1"/>
</dbReference>
<dbReference type="InterPro" id="IPR000073">
    <property type="entry name" value="AB_hydrolase_1"/>
</dbReference>
<evidence type="ECO:0000259" key="2">
    <source>
        <dbReference type="Pfam" id="PF12697"/>
    </source>
</evidence>
<gene>
    <name evidence="3" type="ORF">HLB23_12405</name>
</gene>
<dbReference type="InterPro" id="IPR029058">
    <property type="entry name" value="AB_hydrolase_fold"/>
</dbReference>
<dbReference type="PANTHER" id="PTHR43798">
    <property type="entry name" value="MONOACYLGLYCEROL LIPASE"/>
    <property type="match status" value="1"/>
</dbReference>
<reference evidence="3 4" key="1">
    <citation type="submission" date="2020-05" db="EMBL/GenBank/DDBJ databases">
        <title>MicrobeNet Type strains.</title>
        <authorList>
            <person name="Nicholson A.C."/>
        </authorList>
    </citation>
    <scope>NUCLEOTIDE SEQUENCE [LARGE SCALE GENOMIC DNA]</scope>
    <source>
        <strain evidence="3 4">JCM 3224</strain>
    </source>
</reference>
<dbReference type="GO" id="GO:0016787">
    <property type="term" value="F:hydrolase activity"/>
    <property type="evidence" value="ECO:0007669"/>
    <property type="project" value="UniProtKB-KW"/>
</dbReference>
<dbReference type="PANTHER" id="PTHR43798:SF31">
    <property type="entry name" value="AB HYDROLASE SUPERFAMILY PROTEIN YCLE"/>
    <property type="match status" value="1"/>
</dbReference>
<dbReference type="Pfam" id="PF12697">
    <property type="entry name" value="Abhydrolase_6"/>
    <property type="match status" value="1"/>
</dbReference>
<dbReference type="GO" id="GO:0016020">
    <property type="term" value="C:membrane"/>
    <property type="evidence" value="ECO:0007669"/>
    <property type="project" value="TreeGrafter"/>
</dbReference>
<dbReference type="EMBL" id="JABELX010000004">
    <property type="protein sequence ID" value="NNH70655.1"/>
    <property type="molecule type" value="Genomic_DNA"/>
</dbReference>
<dbReference type="AlphaFoldDB" id="A0A849C2W4"/>